<organism evidence="2">
    <name type="scientific">Arundo donax</name>
    <name type="common">Giant reed</name>
    <name type="synonym">Donax arundinaceus</name>
    <dbReference type="NCBI Taxonomy" id="35708"/>
    <lineage>
        <taxon>Eukaryota</taxon>
        <taxon>Viridiplantae</taxon>
        <taxon>Streptophyta</taxon>
        <taxon>Embryophyta</taxon>
        <taxon>Tracheophyta</taxon>
        <taxon>Spermatophyta</taxon>
        <taxon>Magnoliopsida</taxon>
        <taxon>Liliopsida</taxon>
        <taxon>Poales</taxon>
        <taxon>Poaceae</taxon>
        <taxon>PACMAD clade</taxon>
        <taxon>Arundinoideae</taxon>
        <taxon>Arundineae</taxon>
        <taxon>Arundo</taxon>
    </lineage>
</organism>
<sequence>MSFSFPLILASSNSYLSGGFPAVLLVPFLTAIGKSL</sequence>
<keyword evidence="1" id="KW-1133">Transmembrane helix</keyword>
<accession>A0A0A8YBH4</accession>
<name>A0A0A8YBH4_ARUDO</name>
<dbReference type="EMBL" id="GBRH01274559">
    <property type="protein sequence ID" value="JAD23336.1"/>
    <property type="molecule type" value="Transcribed_RNA"/>
</dbReference>
<keyword evidence="1" id="KW-0472">Membrane</keyword>
<evidence type="ECO:0000256" key="1">
    <source>
        <dbReference type="SAM" id="Phobius"/>
    </source>
</evidence>
<protein>
    <submittedName>
        <fullName evidence="2">Uncharacterized protein</fullName>
    </submittedName>
</protein>
<reference evidence="2" key="2">
    <citation type="journal article" date="2015" name="Data Brief">
        <title>Shoot transcriptome of the giant reed, Arundo donax.</title>
        <authorList>
            <person name="Barrero R.A."/>
            <person name="Guerrero F.D."/>
            <person name="Moolhuijzen P."/>
            <person name="Goolsby J.A."/>
            <person name="Tidwell J."/>
            <person name="Bellgard S.E."/>
            <person name="Bellgard M.I."/>
        </authorList>
    </citation>
    <scope>NUCLEOTIDE SEQUENCE</scope>
    <source>
        <tissue evidence="2">Shoot tissue taken approximately 20 cm above the soil surface</tissue>
    </source>
</reference>
<evidence type="ECO:0000313" key="2">
    <source>
        <dbReference type="EMBL" id="JAD23336.1"/>
    </source>
</evidence>
<proteinExistence type="predicted"/>
<dbReference type="AlphaFoldDB" id="A0A0A8YBH4"/>
<keyword evidence="1" id="KW-0812">Transmembrane</keyword>
<reference evidence="2" key="1">
    <citation type="submission" date="2014-09" db="EMBL/GenBank/DDBJ databases">
        <authorList>
            <person name="Magalhaes I.L.F."/>
            <person name="Oliveira U."/>
            <person name="Santos F.R."/>
            <person name="Vidigal T.H.D.A."/>
            <person name="Brescovit A.D."/>
            <person name="Santos A.J."/>
        </authorList>
    </citation>
    <scope>NUCLEOTIDE SEQUENCE</scope>
    <source>
        <tissue evidence="2">Shoot tissue taken approximately 20 cm above the soil surface</tissue>
    </source>
</reference>
<feature type="transmembrane region" description="Helical" evidence="1">
    <location>
        <begin position="15"/>
        <end position="33"/>
    </location>
</feature>